<dbReference type="Proteomes" id="UP000321058">
    <property type="component" value="Unassembled WGS sequence"/>
</dbReference>
<feature type="signal peptide" evidence="1">
    <location>
        <begin position="1"/>
        <end position="24"/>
    </location>
</feature>
<sequence>MRHAIVGAAMLLVAGCSGPPPVSMAPPAQDAAGKQFSPPPAGMAAVYFYNPTNNGPPINVTVGAMVIGRLAPTTWMRVELAPGWHAMSCTTASSANPSSITLAPGQMRFIDVEMPPGSSVCSIREASLDAGRAAVLAGQRTMQIQ</sequence>
<evidence type="ECO:0000256" key="1">
    <source>
        <dbReference type="SAM" id="SignalP"/>
    </source>
</evidence>
<accession>A0A512NCZ5</accession>
<dbReference type="EMBL" id="BKAJ01000071">
    <property type="protein sequence ID" value="GEP56828.1"/>
    <property type="molecule type" value="Genomic_DNA"/>
</dbReference>
<comment type="caution">
    <text evidence="2">The sequence shown here is derived from an EMBL/GenBank/DDBJ whole genome shotgun (WGS) entry which is preliminary data.</text>
</comment>
<dbReference type="RefSeq" id="WP_147151141.1">
    <property type="nucleotide sequence ID" value="NZ_BKAJ01000071.1"/>
</dbReference>
<gene>
    <name evidence="2" type="ORF">RSO01_39940</name>
</gene>
<keyword evidence="3" id="KW-1185">Reference proteome</keyword>
<evidence type="ECO:0000313" key="2">
    <source>
        <dbReference type="EMBL" id="GEP56828.1"/>
    </source>
</evidence>
<protein>
    <recommendedName>
        <fullName evidence="4">DUF2846 domain-containing protein</fullName>
    </recommendedName>
</protein>
<dbReference type="AlphaFoldDB" id="A0A512NCZ5"/>
<feature type="chain" id="PRO_5021739833" description="DUF2846 domain-containing protein" evidence="1">
    <location>
        <begin position="25"/>
        <end position="145"/>
    </location>
</feature>
<evidence type="ECO:0008006" key="4">
    <source>
        <dbReference type="Google" id="ProtNLM"/>
    </source>
</evidence>
<reference evidence="2 3" key="1">
    <citation type="submission" date="2019-07" db="EMBL/GenBank/DDBJ databases">
        <title>Whole genome shotgun sequence of Reyranella soli NBRC 108950.</title>
        <authorList>
            <person name="Hosoyama A."/>
            <person name="Uohara A."/>
            <person name="Ohji S."/>
            <person name="Ichikawa N."/>
        </authorList>
    </citation>
    <scope>NUCLEOTIDE SEQUENCE [LARGE SCALE GENOMIC DNA]</scope>
    <source>
        <strain evidence="2 3">NBRC 108950</strain>
    </source>
</reference>
<evidence type="ECO:0000313" key="3">
    <source>
        <dbReference type="Proteomes" id="UP000321058"/>
    </source>
</evidence>
<organism evidence="2 3">
    <name type="scientific">Reyranella soli</name>
    <dbReference type="NCBI Taxonomy" id="1230389"/>
    <lineage>
        <taxon>Bacteria</taxon>
        <taxon>Pseudomonadati</taxon>
        <taxon>Pseudomonadota</taxon>
        <taxon>Alphaproteobacteria</taxon>
        <taxon>Hyphomicrobiales</taxon>
        <taxon>Reyranellaceae</taxon>
        <taxon>Reyranella</taxon>
    </lineage>
</organism>
<dbReference type="PROSITE" id="PS51257">
    <property type="entry name" value="PROKAR_LIPOPROTEIN"/>
    <property type="match status" value="1"/>
</dbReference>
<name>A0A512NCZ5_9HYPH</name>
<dbReference type="OrthoDB" id="7375569at2"/>
<proteinExistence type="predicted"/>
<keyword evidence="1" id="KW-0732">Signal</keyword>